<reference evidence="1 2" key="1">
    <citation type="submission" date="2019-02" db="EMBL/GenBank/DDBJ databases">
        <title>Genome of a new Bacteroidetes strain.</title>
        <authorList>
            <person name="Pitt A."/>
        </authorList>
    </citation>
    <scope>NUCLEOTIDE SEQUENCE [LARGE SCALE GENOMIC DNA]</scope>
    <source>
        <strain evidence="1 2">50C-KIRBA</strain>
    </source>
</reference>
<evidence type="ECO:0008006" key="3">
    <source>
        <dbReference type="Google" id="ProtNLM"/>
    </source>
</evidence>
<comment type="caution">
    <text evidence="1">The sequence shown here is derived from an EMBL/GenBank/DDBJ whole genome shotgun (WGS) entry which is preliminary data.</text>
</comment>
<sequence length="59" mass="6579">MFNFIGYSAGIGMETKLRDRIPLNVEAARMTLFNTYVKGPNWDGISLNLGVNYSFGGIF</sequence>
<dbReference type="EMBL" id="SEWW01000001">
    <property type="protein sequence ID" value="NGZ43543.1"/>
    <property type="molecule type" value="Genomic_DNA"/>
</dbReference>
<dbReference type="RefSeq" id="WP_166228858.1">
    <property type="nucleotide sequence ID" value="NZ_CBCSIJ010000001.1"/>
</dbReference>
<dbReference type="Proteomes" id="UP001318301">
    <property type="component" value="Unassembled WGS sequence"/>
</dbReference>
<accession>A0ABX0EU37</accession>
<dbReference type="InterPro" id="IPR011250">
    <property type="entry name" value="OMP/PagP_B-barrel"/>
</dbReference>
<dbReference type="SUPFAM" id="SSF56925">
    <property type="entry name" value="OMPA-like"/>
    <property type="match status" value="1"/>
</dbReference>
<evidence type="ECO:0000313" key="1">
    <source>
        <dbReference type="EMBL" id="NGZ43543.1"/>
    </source>
</evidence>
<proteinExistence type="predicted"/>
<organism evidence="1 2">
    <name type="scientific">Aquirufa beregesia</name>
    <dbReference type="NCBI Taxonomy" id="2516556"/>
    <lineage>
        <taxon>Bacteria</taxon>
        <taxon>Pseudomonadati</taxon>
        <taxon>Bacteroidota</taxon>
        <taxon>Cytophagia</taxon>
        <taxon>Cytophagales</taxon>
        <taxon>Flectobacillaceae</taxon>
        <taxon>Aquirufa</taxon>
    </lineage>
</organism>
<protein>
    <recommendedName>
        <fullName evidence="3">Outer membrane protein beta-barrel domain-containing protein</fullName>
    </recommendedName>
</protein>
<name>A0ABX0EU37_9BACT</name>
<evidence type="ECO:0000313" key="2">
    <source>
        <dbReference type="Proteomes" id="UP001318301"/>
    </source>
</evidence>
<gene>
    <name evidence="1" type="ORF">EWU23_03545</name>
</gene>
<keyword evidence="2" id="KW-1185">Reference proteome</keyword>